<reference evidence="1" key="2">
    <citation type="submission" date="2021-10" db="EMBL/GenBank/DDBJ databases">
        <authorList>
            <person name="Piombo E."/>
        </authorList>
    </citation>
    <scope>NUCLEOTIDE SEQUENCE</scope>
</reference>
<evidence type="ECO:0000313" key="2">
    <source>
        <dbReference type="Proteomes" id="UP000836387"/>
    </source>
</evidence>
<accession>A0ACA9TX40</accession>
<evidence type="ECO:0000313" key="1">
    <source>
        <dbReference type="EMBL" id="CAG9945137.1"/>
    </source>
</evidence>
<organism evidence="1 2">
    <name type="scientific">Clonostachys rosea f. rosea IK726</name>
    <dbReference type="NCBI Taxonomy" id="1349383"/>
    <lineage>
        <taxon>Eukaryota</taxon>
        <taxon>Fungi</taxon>
        <taxon>Dikarya</taxon>
        <taxon>Ascomycota</taxon>
        <taxon>Pezizomycotina</taxon>
        <taxon>Sordariomycetes</taxon>
        <taxon>Hypocreomycetidae</taxon>
        <taxon>Hypocreales</taxon>
        <taxon>Bionectriaceae</taxon>
        <taxon>Clonostachys</taxon>
    </lineage>
</organism>
<protein>
    <submittedName>
        <fullName evidence="1">Uncharacterized protein</fullName>
    </submittedName>
</protein>
<keyword evidence="2" id="KW-1185">Reference proteome</keyword>
<sequence>MSLGPDEEVWEEMEKEKMLQERGGGSLEQTYVNQSNTGLVKVSTTDFIQELGPDLVNGDGGRHIVEDAKVRKFELKAWDNHKPKLKMKEQCADDEKIPY</sequence>
<dbReference type="EMBL" id="CADEHS020000008">
    <property type="protein sequence ID" value="CAG9945137.1"/>
    <property type="molecule type" value="Genomic_DNA"/>
</dbReference>
<comment type="caution">
    <text evidence="1">The sequence shown here is derived from an EMBL/GenBank/DDBJ whole genome shotgun (WGS) entry which is preliminary data.</text>
</comment>
<proteinExistence type="predicted"/>
<reference evidence="1" key="1">
    <citation type="submission" date="2020-04" db="EMBL/GenBank/DDBJ databases">
        <authorList>
            <person name="Broberg M."/>
        </authorList>
    </citation>
    <scope>NUCLEOTIDE SEQUENCE</scope>
</reference>
<gene>
    <name evidence="1" type="ORF">CRV2_00011230</name>
</gene>
<dbReference type="Proteomes" id="UP000836387">
    <property type="component" value="Unassembled WGS sequence"/>
</dbReference>
<name>A0ACA9TX40_BIOOC</name>